<gene>
    <name evidence="4" type="primary">LOC139080288</name>
</gene>
<accession>A0ABM4MTR0</accession>
<keyword evidence="2" id="KW-0472">Membrane</keyword>
<name>A0ABM4MTR0_EQUPR</name>
<evidence type="ECO:0000313" key="3">
    <source>
        <dbReference type="Proteomes" id="UP001652662"/>
    </source>
</evidence>
<dbReference type="Proteomes" id="UP001652662">
    <property type="component" value="Chromosome 29"/>
</dbReference>
<organism evidence="3 4">
    <name type="scientific">Equus przewalskii</name>
    <name type="common">Przewalski's horse</name>
    <name type="synonym">Equus caballus przewalskii</name>
    <dbReference type="NCBI Taxonomy" id="9798"/>
    <lineage>
        <taxon>Eukaryota</taxon>
        <taxon>Metazoa</taxon>
        <taxon>Chordata</taxon>
        <taxon>Craniata</taxon>
        <taxon>Vertebrata</taxon>
        <taxon>Euteleostomi</taxon>
        <taxon>Mammalia</taxon>
        <taxon>Eutheria</taxon>
        <taxon>Laurasiatheria</taxon>
        <taxon>Perissodactyla</taxon>
        <taxon>Equidae</taxon>
        <taxon>Equus</taxon>
    </lineage>
</organism>
<dbReference type="RefSeq" id="XP_070456083.1">
    <property type="nucleotide sequence ID" value="XM_070599982.1"/>
</dbReference>
<protein>
    <submittedName>
        <fullName evidence="4">Uncharacterized protein isoform X2</fullName>
    </submittedName>
</protein>
<feature type="compositionally biased region" description="Basic and acidic residues" evidence="1">
    <location>
        <begin position="127"/>
        <end position="140"/>
    </location>
</feature>
<evidence type="ECO:0000256" key="2">
    <source>
        <dbReference type="SAM" id="Phobius"/>
    </source>
</evidence>
<sequence>MMRAWGSNLQVTPSAQLPESRTIFEIWNLLYLKSIIATWLSSSSASWVIGTILRIVYGLGLFLLFFPCPKRNLPLQLTYKRRNARKRNSDRRCMLVPHGDLLMILKEGRQQMSIVCSIIHFKTSSGAKREEQQEQEEKGSFESLQSWPEGPGRSGGPDVPFAKLPGEAVL</sequence>
<dbReference type="GeneID" id="139080288"/>
<evidence type="ECO:0000313" key="4">
    <source>
        <dbReference type="RefSeq" id="XP_070456083.1"/>
    </source>
</evidence>
<feature type="transmembrane region" description="Helical" evidence="2">
    <location>
        <begin position="47"/>
        <end position="66"/>
    </location>
</feature>
<reference evidence="4" key="1">
    <citation type="submission" date="2025-08" db="UniProtKB">
        <authorList>
            <consortium name="RefSeq"/>
        </authorList>
    </citation>
    <scope>IDENTIFICATION</scope>
    <source>
        <tissue evidence="4">Blood</tissue>
    </source>
</reference>
<keyword evidence="2" id="KW-1133">Transmembrane helix</keyword>
<evidence type="ECO:0000256" key="1">
    <source>
        <dbReference type="SAM" id="MobiDB-lite"/>
    </source>
</evidence>
<keyword evidence="2" id="KW-0812">Transmembrane</keyword>
<keyword evidence="3" id="KW-1185">Reference proteome</keyword>
<feature type="region of interest" description="Disordered" evidence="1">
    <location>
        <begin position="127"/>
        <end position="170"/>
    </location>
</feature>
<proteinExistence type="predicted"/>